<reference evidence="3 4" key="1">
    <citation type="submission" date="2006-06" db="EMBL/GenBank/DDBJ databases">
        <authorList>
            <person name="Moran M.A."/>
            <person name="Ferriera S."/>
            <person name="Johnson J."/>
            <person name="Kravitz S."/>
            <person name="Beeson K."/>
            <person name="Sutton G."/>
            <person name="Rogers Y.-H."/>
            <person name="Friedman R."/>
            <person name="Frazier M."/>
            <person name="Venter J.C."/>
        </authorList>
    </citation>
    <scope>NUCLEOTIDE SEQUENCE [LARGE SCALE GENOMIC DNA]</scope>
    <source>
        <strain evidence="3 4">E-37</strain>
    </source>
</reference>
<evidence type="ECO:0000313" key="4">
    <source>
        <dbReference type="Proteomes" id="UP000005713"/>
    </source>
</evidence>
<keyword evidence="4" id="KW-1185">Reference proteome</keyword>
<evidence type="ECO:0000259" key="2">
    <source>
        <dbReference type="Pfam" id="PF09832"/>
    </source>
</evidence>
<sequence length="271" mass="30019">MRIAAALMLCLVAALPLRADPASDSMDDLLDALQIDSMLEIMRVEGLAYGADLGDDMFQGGHNARWQTLLSQIYDVPKMHVVMRNHFAELLDGTDTGPLVAFFSSDTGTRIVQLELSARRAMIDDEVEDTARQAFLAADLDAPRMQQLTRFIEVNDLLEANVAGALNASFQFYRGLVDGGGLSMTEGDILADVWGQEEETRNDTREWLYAFLMLAYEPLSDAELDRYIEVSATPEGRLLNRALFAGFNAMYDEVSYALGLAAAEQMQTQEL</sequence>
<comment type="caution">
    <text evidence="3">The sequence shown here is derived from an EMBL/GenBank/DDBJ whole genome shotgun (WGS) entry which is preliminary data.</text>
</comment>
<proteinExistence type="predicted"/>
<dbReference type="InterPro" id="IPR018637">
    <property type="entry name" value="DUF2059"/>
</dbReference>
<feature type="domain" description="DUF2059" evidence="2">
    <location>
        <begin position="78"/>
        <end position="133"/>
    </location>
</feature>
<organism evidence="3 4">
    <name type="scientific">Sagittula stellata (strain ATCC 700073 / DSM 11524 / E-37)</name>
    <dbReference type="NCBI Taxonomy" id="388399"/>
    <lineage>
        <taxon>Bacteria</taxon>
        <taxon>Pseudomonadati</taxon>
        <taxon>Pseudomonadota</taxon>
        <taxon>Alphaproteobacteria</taxon>
        <taxon>Rhodobacterales</taxon>
        <taxon>Roseobacteraceae</taxon>
        <taxon>Sagittula</taxon>
    </lineage>
</organism>
<name>A3K244_SAGS3</name>
<dbReference type="eggNOG" id="ENOG5033F44">
    <property type="taxonomic scope" value="Bacteria"/>
</dbReference>
<dbReference type="EMBL" id="AAYA01000004">
    <property type="protein sequence ID" value="EBA08990.1"/>
    <property type="molecule type" value="Genomic_DNA"/>
</dbReference>
<protein>
    <recommendedName>
        <fullName evidence="2">DUF2059 domain-containing protein</fullName>
    </recommendedName>
</protein>
<accession>A3K244</accession>
<dbReference type="Proteomes" id="UP000005713">
    <property type="component" value="Unassembled WGS sequence"/>
</dbReference>
<feature type="signal peptide" evidence="1">
    <location>
        <begin position="1"/>
        <end position="19"/>
    </location>
</feature>
<evidence type="ECO:0000256" key="1">
    <source>
        <dbReference type="SAM" id="SignalP"/>
    </source>
</evidence>
<gene>
    <name evidence="3" type="ORF">SSE37_05070</name>
</gene>
<feature type="chain" id="PRO_5002654282" description="DUF2059 domain-containing protein" evidence="1">
    <location>
        <begin position="20"/>
        <end position="271"/>
    </location>
</feature>
<dbReference type="AlphaFoldDB" id="A3K244"/>
<evidence type="ECO:0000313" key="3">
    <source>
        <dbReference type="EMBL" id="EBA08990.1"/>
    </source>
</evidence>
<keyword evidence="1" id="KW-0732">Signal</keyword>
<dbReference type="Pfam" id="PF09832">
    <property type="entry name" value="DUF2059"/>
    <property type="match status" value="1"/>
</dbReference>